<sequence length="325" mass="33704">MTVTPNAEFTAKPGTAGAVRSPHSVIVIGEALTDIVVRPEGVTEHPGGSPMNVAIGVARLGDAVELITRLGADDRGMIAQSHIEESGVTLSSGSIVSEPTSTATARLDETGAAIYEFDIRWSLEPLDRLPPAVVVHTGSVAAFLEPGAAEIRRLLADTKASTIVTFDPNIRASLLGERDAARGTAERLMGLSDVVKLSDEDAEWLYPAVSHSDVLDHIRSLGPALAIITRGADGAVLASRRGTVNAPGLTVTVADTIGAGDSFMSAVIHSIVELISEKESSTSVSDGTAFTPAVLTQIGTFAVRCAAITVSRSGANPPRLAEVDR</sequence>
<evidence type="ECO:0000313" key="7">
    <source>
        <dbReference type="EMBL" id="GGF15568.1"/>
    </source>
</evidence>
<reference evidence="7 8" key="1">
    <citation type="journal article" date="2014" name="Int. J. Syst. Evol. Microbiol.">
        <title>Complete genome sequence of Corynebacterium casei LMG S-19264T (=DSM 44701T), isolated from a smear-ripened cheese.</title>
        <authorList>
            <consortium name="US DOE Joint Genome Institute (JGI-PGF)"/>
            <person name="Walter F."/>
            <person name="Albersmeier A."/>
            <person name="Kalinowski J."/>
            <person name="Ruckert C."/>
        </authorList>
    </citation>
    <scope>NUCLEOTIDE SEQUENCE [LARGE SCALE GENOMIC DNA]</scope>
    <source>
        <strain evidence="7 8">CGMCC 1.12976</strain>
    </source>
</reference>
<evidence type="ECO:0000256" key="4">
    <source>
        <dbReference type="ARBA" id="ARBA00022777"/>
    </source>
</evidence>
<dbReference type="InterPro" id="IPR011611">
    <property type="entry name" value="PfkB_dom"/>
</dbReference>
<protein>
    <submittedName>
        <fullName evidence="7">Ribokinase</fullName>
    </submittedName>
</protein>
<evidence type="ECO:0000313" key="8">
    <source>
        <dbReference type="Proteomes" id="UP000598775"/>
    </source>
</evidence>
<dbReference type="InterPro" id="IPR050306">
    <property type="entry name" value="PfkB_Carbo_kinase"/>
</dbReference>
<dbReference type="CDD" id="cd01167">
    <property type="entry name" value="bac_FRK"/>
    <property type="match status" value="1"/>
</dbReference>
<keyword evidence="5" id="KW-0067">ATP-binding</keyword>
<gene>
    <name evidence="7" type="ORF">GCM10011399_06710</name>
</gene>
<keyword evidence="8" id="KW-1185">Reference proteome</keyword>
<evidence type="ECO:0000256" key="5">
    <source>
        <dbReference type="ARBA" id="ARBA00022840"/>
    </source>
</evidence>
<accession>A0A917B2J8</accession>
<dbReference type="Proteomes" id="UP000598775">
    <property type="component" value="Unassembled WGS sequence"/>
</dbReference>
<dbReference type="GO" id="GO:0005524">
    <property type="term" value="F:ATP binding"/>
    <property type="evidence" value="ECO:0007669"/>
    <property type="project" value="UniProtKB-KW"/>
</dbReference>
<keyword evidence="4" id="KW-0418">Kinase</keyword>
<dbReference type="Pfam" id="PF00294">
    <property type="entry name" value="PfkB"/>
    <property type="match status" value="1"/>
</dbReference>
<proteinExistence type="inferred from homology"/>
<dbReference type="AlphaFoldDB" id="A0A917B2J8"/>
<comment type="caution">
    <text evidence="7">The sequence shown here is derived from an EMBL/GenBank/DDBJ whole genome shotgun (WGS) entry which is preliminary data.</text>
</comment>
<dbReference type="InterPro" id="IPR002173">
    <property type="entry name" value="Carboh/pur_kinase_PfkB_CS"/>
</dbReference>
<dbReference type="EMBL" id="BMGP01000001">
    <property type="protein sequence ID" value="GGF15568.1"/>
    <property type="molecule type" value="Genomic_DNA"/>
</dbReference>
<dbReference type="PANTHER" id="PTHR43085:SF1">
    <property type="entry name" value="PSEUDOURIDINE KINASE-RELATED"/>
    <property type="match status" value="1"/>
</dbReference>
<dbReference type="RefSeq" id="WP_188673627.1">
    <property type="nucleotide sequence ID" value="NZ_BMGP01000001.1"/>
</dbReference>
<feature type="domain" description="Carbohydrate kinase PfkB" evidence="6">
    <location>
        <begin position="25"/>
        <end position="318"/>
    </location>
</feature>
<evidence type="ECO:0000256" key="3">
    <source>
        <dbReference type="ARBA" id="ARBA00022741"/>
    </source>
</evidence>
<dbReference type="Gene3D" id="3.40.1190.20">
    <property type="match status" value="1"/>
</dbReference>
<dbReference type="PROSITE" id="PS00583">
    <property type="entry name" value="PFKB_KINASES_1"/>
    <property type="match status" value="1"/>
</dbReference>
<evidence type="ECO:0000259" key="6">
    <source>
        <dbReference type="Pfam" id="PF00294"/>
    </source>
</evidence>
<evidence type="ECO:0000256" key="1">
    <source>
        <dbReference type="ARBA" id="ARBA00010688"/>
    </source>
</evidence>
<organism evidence="7 8">
    <name type="scientific">Subtercola lobariae</name>
    <dbReference type="NCBI Taxonomy" id="1588641"/>
    <lineage>
        <taxon>Bacteria</taxon>
        <taxon>Bacillati</taxon>
        <taxon>Actinomycetota</taxon>
        <taxon>Actinomycetes</taxon>
        <taxon>Micrococcales</taxon>
        <taxon>Microbacteriaceae</taxon>
        <taxon>Subtercola</taxon>
    </lineage>
</organism>
<dbReference type="GO" id="GO:0016301">
    <property type="term" value="F:kinase activity"/>
    <property type="evidence" value="ECO:0007669"/>
    <property type="project" value="UniProtKB-KW"/>
</dbReference>
<dbReference type="PROSITE" id="PS00584">
    <property type="entry name" value="PFKB_KINASES_2"/>
    <property type="match status" value="1"/>
</dbReference>
<keyword evidence="3" id="KW-0547">Nucleotide-binding</keyword>
<comment type="similarity">
    <text evidence="1">Belongs to the carbohydrate kinase PfkB family.</text>
</comment>
<dbReference type="PANTHER" id="PTHR43085">
    <property type="entry name" value="HEXOKINASE FAMILY MEMBER"/>
    <property type="match status" value="1"/>
</dbReference>
<keyword evidence="2" id="KW-0808">Transferase</keyword>
<dbReference type="SUPFAM" id="SSF53613">
    <property type="entry name" value="Ribokinase-like"/>
    <property type="match status" value="1"/>
</dbReference>
<name>A0A917B2J8_9MICO</name>
<evidence type="ECO:0000256" key="2">
    <source>
        <dbReference type="ARBA" id="ARBA00022679"/>
    </source>
</evidence>
<dbReference type="InterPro" id="IPR029056">
    <property type="entry name" value="Ribokinase-like"/>
</dbReference>